<dbReference type="AlphaFoldDB" id="A0A5M9M8E3"/>
<protein>
    <recommendedName>
        <fullName evidence="5">PNPLA domain-containing protein</fullName>
    </recommendedName>
</protein>
<dbReference type="OrthoDB" id="4509142at2759"/>
<name>A0A5M9M8E3_9EURO</name>
<keyword evidence="1 4" id="KW-0378">Hydrolase</keyword>
<dbReference type="GO" id="GO:0016020">
    <property type="term" value="C:membrane"/>
    <property type="evidence" value="ECO:0007669"/>
    <property type="project" value="TreeGrafter"/>
</dbReference>
<dbReference type="GO" id="GO:0016042">
    <property type="term" value="P:lipid catabolic process"/>
    <property type="evidence" value="ECO:0007669"/>
    <property type="project" value="UniProtKB-UniRule"/>
</dbReference>
<dbReference type="RefSeq" id="XP_033420976.1">
    <property type="nucleotide sequence ID" value="XM_033576312.1"/>
</dbReference>
<evidence type="ECO:0000256" key="3">
    <source>
        <dbReference type="ARBA" id="ARBA00023098"/>
    </source>
</evidence>
<evidence type="ECO:0000256" key="1">
    <source>
        <dbReference type="ARBA" id="ARBA00022801"/>
    </source>
</evidence>
<feature type="short sequence motif" description="DGA/G" evidence="4">
    <location>
        <begin position="635"/>
        <end position="637"/>
    </location>
</feature>
<dbReference type="PANTHER" id="PTHR24185:SF1">
    <property type="entry name" value="CALCIUM-INDEPENDENT PHOSPHOLIPASE A2-GAMMA"/>
    <property type="match status" value="1"/>
</dbReference>
<organism evidence="6 7">
    <name type="scientific">Aspergillus tanneri</name>
    <dbReference type="NCBI Taxonomy" id="1220188"/>
    <lineage>
        <taxon>Eukaryota</taxon>
        <taxon>Fungi</taxon>
        <taxon>Dikarya</taxon>
        <taxon>Ascomycota</taxon>
        <taxon>Pezizomycotina</taxon>
        <taxon>Eurotiomycetes</taxon>
        <taxon>Eurotiomycetidae</taxon>
        <taxon>Eurotiales</taxon>
        <taxon>Aspergillaceae</taxon>
        <taxon>Aspergillus</taxon>
        <taxon>Aspergillus subgen. Circumdati</taxon>
    </lineage>
</organism>
<dbReference type="GO" id="GO:0019369">
    <property type="term" value="P:arachidonate metabolic process"/>
    <property type="evidence" value="ECO:0007669"/>
    <property type="project" value="TreeGrafter"/>
</dbReference>
<evidence type="ECO:0000259" key="5">
    <source>
        <dbReference type="PROSITE" id="PS51635"/>
    </source>
</evidence>
<dbReference type="PROSITE" id="PS51635">
    <property type="entry name" value="PNPLA"/>
    <property type="match status" value="1"/>
</dbReference>
<keyword evidence="3 4" id="KW-0443">Lipid metabolism</keyword>
<dbReference type="GO" id="GO:0047499">
    <property type="term" value="F:calcium-independent phospholipase A2 activity"/>
    <property type="evidence" value="ECO:0007669"/>
    <property type="project" value="TreeGrafter"/>
</dbReference>
<sequence>MAPVPWISVEGDWIDIYAPFEGPDKERSLERSKPGVVTVIDSQDAQRCIKPRELRTSLEKCGNQDIVLNTLGWTEPCANGMQERRAREKQRVWLKESKTTGSFIRHVSWVFSDVLCILVPSLHWAIDEICAWTLTDHIAPEEGPFFVILVDDSDSTRDGDGVLYNVMSTTRQQCWQKLQEQCTGPIWKTAKALDRLLSRTYVRATTLRREAVALSACLQSLDILQLARGQRENRGHLWNLRTLTRLVEKFYSHTEALGGSFNFVGALREDIWPGQSRSQQSLLGDWLCLGNQDRSLSDFMGPLLAKLFIEDASQMPHRFPACEAFHAVYRPLCDEGLRLASKRSEWAQGITSVALSNAILQAMTNWDLQITEHVRTLWAHLPERSLCCACVWDRPLVFLRCGHGLCERDAWKHSFRRHPFECVSFFQRCPACDAIVNRQVRLRPPQAGLRIACFDGGGTLGIVSLVSLDSLVRELPLKLQAHHYFDLIVGTSTGSIIAAALGIRKWPLKRCIKEFSKTARQVFYRLTFMTIAPRALRRIWKGIKYSEEPLYAALQRGFGSAPLYGYCDESPDVLRVVITATDFSGRLWLSRSYSPAKLTGVEQASSVSPPESVRESIAASCAAPSYFLPLRGLQDGGFVANNPSAVARIEANRLSRGQMPDYAASFGTGRFGQSNNAHTVRISWQSLVPRWLRRVAKCVSRTFDAELLYDRFVSQLSDLEMERHHRINPTLPCPVVALDDASAIPRLKRMTRERMAQDPTQVSRGKRLRLSLVSSLFYPIITSRPIFDDKAGVYHVTLAVVSRWEDDVLVSMQLQEYLRDACFWIHGWQYKTITPLQVTVMLSSLEEALNIELQVGDGRRSQISGLPLSVNCLINHQLSSSDLRQWKSTGLKRPYSEQDYWHVSKQPRNGIDHSPRKLVPVEF</sequence>
<evidence type="ECO:0000256" key="2">
    <source>
        <dbReference type="ARBA" id="ARBA00022963"/>
    </source>
</evidence>
<dbReference type="CDD" id="cd07199">
    <property type="entry name" value="Pat17_PNPLA8_PNPLA9_like"/>
    <property type="match status" value="1"/>
</dbReference>
<comment type="caution">
    <text evidence="6">The sequence shown here is derived from an EMBL/GenBank/DDBJ whole genome shotgun (WGS) entry which is preliminary data.</text>
</comment>
<accession>A0A5M9M8E3</accession>
<feature type="active site" description="Proton acceptor" evidence="4">
    <location>
        <position position="635"/>
    </location>
</feature>
<gene>
    <name evidence="6" type="ORF">ATNIH1004_011750</name>
</gene>
<dbReference type="Pfam" id="PF01734">
    <property type="entry name" value="Patatin"/>
    <property type="match status" value="1"/>
</dbReference>
<evidence type="ECO:0000256" key="4">
    <source>
        <dbReference type="PROSITE-ProRule" id="PRU01161"/>
    </source>
</evidence>
<evidence type="ECO:0000313" key="7">
    <source>
        <dbReference type="Proteomes" id="UP000324241"/>
    </source>
</evidence>
<dbReference type="InterPro" id="IPR002641">
    <property type="entry name" value="PNPLA_dom"/>
</dbReference>
<dbReference type="GO" id="GO:0046486">
    <property type="term" value="P:glycerolipid metabolic process"/>
    <property type="evidence" value="ECO:0007669"/>
    <property type="project" value="UniProtKB-ARBA"/>
</dbReference>
<proteinExistence type="predicted"/>
<evidence type="ECO:0000313" key="6">
    <source>
        <dbReference type="EMBL" id="KAA8641614.1"/>
    </source>
</evidence>
<dbReference type="EMBL" id="QUQM01000009">
    <property type="protein sequence ID" value="KAA8641614.1"/>
    <property type="molecule type" value="Genomic_DNA"/>
</dbReference>
<dbReference type="VEuPathDB" id="FungiDB:EYZ11_012061"/>
<dbReference type="GeneID" id="54334451"/>
<dbReference type="InterPro" id="IPR016035">
    <property type="entry name" value="Acyl_Trfase/lysoPLipase"/>
</dbReference>
<dbReference type="SUPFAM" id="SSF52151">
    <property type="entry name" value="FabD/lysophospholipase-like"/>
    <property type="match status" value="1"/>
</dbReference>
<dbReference type="Gene3D" id="3.40.1090.10">
    <property type="entry name" value="Cytosolic phospholipase A2 catalytic domain"/>
    <property type="match status" value="1"/>
</dbReference>
<feature type="active site" description="Nucleophile" evidence="4">
    <location>
        <position position="492"/>
    </location>
</feature>
<feature type="domain" description="PNPLA" evidence="5">
    <location>
        <begin position="452"/>
        <end position="648"/>
    </location>
</feature>
<reference evidence="6 7" key="1">
    <citation type="submission" date="2019-08" db="EMBL/GenBank/DDBJ databases">
        <title>The genome sequence of a newly discovered highly antifungal drug resistant Aspergillus species, Aspergillus tanneri NIH 1004.</title>
        <authorList>
            <person name="Mounaud S."/>
            <person name="Singh I."/>
            <person name="Joardar V."/>
            <person name="Pakala S."/>
            <person name="Pakala S."/>
            <person name="Venepally P."/>
            <person name="Chung J.K."/>
            <person name="Losada L."/>
            <person name="Nierman W.C."/>
        </authorList>
    </citation>
    <scope>NUCLEOTIDE SEQUENCE [LARGE SCALE GENOMIC DNA]</scope>
    <source>
        <strain evidence="6 7">NIH1004</strain>
    </source>
</reference>
<feature type="short sequence motif" description="GXSXG" evidence="4">
    <location>
        <begin position="490"/>
        <end position="494"/>
    </location>
</feature>
<dbReference type="PANTHER" id="PTHR24185">
    <property type="entry name" value="CALCIUM-INDEPENDENT PHOSPHOLIPASE A2-GAMMA"/>
    <property type="match status" value="1"/>
</dbReference>
<keyword evidence="2 4" id="KW-0442">Lipid degradation</keyword>
<dbReference type="Proteomes" id="UP000324241">
    <property type="component" value="Unassembled WGS sequence"/>
</dbReference>
<feature type="short sequence motif" description="GXGXXG" evidence="4">
    <location>
        <begin position="456"/>
        <end position="461"/>
    </location>
</feature>